<organism evidence="2 3">
    <name type="scientific">Aspergillus homomorphus (strain CBS 101889)</name>
    <dbReference type="NCBI Taxonomy" id="1450537"/>
    <lineage>
        <taxon>Eukaryota</taxon>
        <taxon>Fungi</taxon>
        <taxon>Dikarya</taxon>
        <taxon>Ascomycota</taxon>
        <taxon>Pezizomycotina</taxon>
        <taxon>Eurotiomycetes</taxon>
        <taxon>Eurotiomycetidae</taxon>
        <taxon>Eurotiales</taxon>
        <taxon>Aspergillaceae</taxon>
        <taxon>Aspergillus</taxon>
        <taxon>Aspergillus subgen. Circumdati</taxon>
    </lineage>
</organism>
<keyword evidence="3" id="KW-1185">Reference proteome</keyword>
<accession>A0A395HHR0</accession>
<proteinExistence type="predicted"/>
<dbReference type="RefSeq" id="XP_025546197.1">
    <property type="nucleotide sequence ID" value="XM_025697379.1"/>
</dbReference>
<dbReference type="OrthoDB" id="4470387at2759"/>
<evidence type="ECO:0000313" key="3">
    <source>
        <dbReference type="Proteomes" id="UP000248961"/>
    </source>
</evidence>
<name>A0A395HHR0_ASPHC</name>
<dbReference type="VEuPathDB" id="FungiDB:BO97DRAFT_429714"/>
<dbReference type="EMBL" id="KZ824342">
    <property type="protein sequence ID" value="RAL07043.1"/>
    <property type="molecule type" value="Genomic_DNA"/>
</dbReference>
<feature type="region of interest" description="Disordered" evidence="1">
    <location>
        <begin position="1"/>
        <end position="39"/>
    </location>
</feature>
<evidence type="ECO:0000313" key="2">
    <source>
        <dbReference type="EMBL" id="RAL07043.1"/>
    </source>
</evidence>
<gene>
    <name evidence="2" type="ORF">BO97DRAFT_429714</name>
</gene>
<protein>
    <submittedName>
        <fullName evidence="2">Uncharacterized protein</fullName>
    </submittedName>
</protein>
<dbReference type="GeneID" id="37201668"/>
<reference evidence="2 3" key="1">
    <citation type="submission" date="2018-02" db="EMBL/GenBank/DDBJ databases">
        <title>The genomes of Aspergillus section Nigri reveals drivers in fungal speciation.</title>
        <authorList>
            <consortium name="DOE Joint Genome Institute"/>
            <person name="Vesth T.C."/>
            <person name="Nybo J."/>
            <person name="Theobald S."/>
            <person name="Brandl J."/>
            <person name="Frisvad J.C."/>
            <person name="Nielsen K.F."/>
            <person name="Lyhne E.K."/>
            <person name="Kogle M.E."/>
            <person name="Kuo A."/>
            <person name="Riley R."/>
            <person name="Clum A."/>
            <person name="Nolan M."/>
            <person name="Lipzen A."/>
            <person name="Salamov A."/>
            <person name="Henrissat B."/>
            <person name="Wiebenga A."/>
            <person name="De vries R.P."/>
            <person name="Grigoriev I.V."/>
            <person name="Mortensen U.H."/>
            <person name="Andersen M.R."/>
            <person name="Baker S.E."/>
        </authorList>
    </citation>
    <scope>NUCLEOTIDE SEQUENCE [LARGE SCALE GENOMIC DNA]</scope>
    <source>
        <strain evidence="2 3">CBS 101889</strain>
    </source>
</reference>
<dbReference type="AlphaFoldDB" id="A0A395HHR0"/>
<dbReference type="Proteomes" id="UP000248961">
    <property type="component" value="Unassembled WGS sequence"/>
</dbReference>
<sequence>MTSAKVNIMNDTHPKETATGSDQTPVNPPTLPSTTDLSTEQGGYGSLEWFLNGVSLPEELHKDIVNQLRQKIIEAEPSMKEVTAERLTLIRKALVENKTALKPKTAFAFLGVVLKELAETKDESPALLLARAIRIFNNILRGKRNGITVSEAKVAAFRAHFRHVNDELTVGRNIYQELDGLERKKAIFVHLSKTFRKVDMGTLHLLWNQAKDFFCEEEALHYSQSISSLDNLFGRVQSISEKWHGVDDEPGWVKVDVP</sequence>
<evidence type="ECO:0000256" key="1">
    <source>
        <dbReference type="SAM" id="MobiDB-lite"/>
    </source>
</evidence>